<dbReference type="CDD" id="cd08249">
    <property type="entry name" value="enoyl_reductase_like"/>
    <property type="match status" value="1"/>
</dbReference>
<dbReference type="SUPFAM" id="SSF51735">
    <property type="entry name" value="NAD(P)-binding Rossmann-fold domains"/>
    <property type="match status" value="1"/>
</dbReference>
<dbReference type="EMBL" id="JARKIE010000044">
    <property type="protein sequence ID" value="KAJ7693824.1"/>
    <property type="molecule type" value="Genomic_DNA"/>
</dbReference>
<dbReference type="InterPro" id="IPR047122">
    <property type="entry name" value="Trans-enoyl_RdTase-like"/>
</dbReference>
<protein>
    <submittedName>
        <fullName evidence="2">Chaperonin 10-like protein</fullName>
    </submittedName>
</protein>
<dbReference type="InterPro" id="IPR036291">
    <property type="entry name" value="NAD(P)-bd_dom_sf"/>
</dbReference>
<gene>
    <name evidence="2" type="ORF">B0H17DRAFT_1159293</name>
</gene>
<name>A0AAD7DL50_MYCRO</name>
<dbReference type="InterPro" id="IPR020843">
    <property type="entry name" value="ER"/>
</dbReference>
<dbReference type="PANTHER" id="PTHR45348">
    <property type="entry name" value="HYPOTHETICAL OXIDOREDUCTASE (EUROFUNG)"/>
    <property type="match status" value="1"/>
</dbReference>
<dbReference type="Gene3D" id="3.90.180.10">
    <property type="entry name" value="Medium-chain alcohol dehydrogenases, catalytic domain"/>
    <property type="match status" value="1"/>
</dbReference>
<feature type="domain" description="Enoyl reductase (ER)" evidence="1">
    <location>
        <begin position="8"/>
        <end position="330"/>
    </location>
</feature>
<sequence length="337" mass="35643">MSPQQQAVILPSVKAPFVVGPRDIPLPEEGGVLIRIMSTALNPANWKQREYDVFIPRYPVVLGCDIAGVVEAIGSGVEGFKKGDKVFASTIVGGFQQYITLSAAMLISMPENASFDEAATFPCAFNTACVGLFAPSPIGIGLNPTFSWDKPRQGDSALVIGASTSVGQFAIQLLKFCGFIRIVAYASKAHFDYLRELGATECIDRTEVPLDSVATQISAPVNVVYDAFTGALNAAYDCLVDGGSIVTVLPEAMAKILRPRSDTQRPPTAVCCGAGAHNVRELIIKNLPEMMAKGAVTPNRCEVLPHGLAGISGGLERMQKGGVSGVKLVAHPHDPMA</sequence>
<dbReference type="GO" id="GO:0016651">
    <property type="term" value="F:oxidoreductase activity, acting on NAD(P)H"/>
    <property type="evidence" value="ECO:0007669"/>
    <property type="project" value="InterPro"/>
</dbReference>
<proteinExistence type="predicted"/>
<dbReference type="InterPro" id="IPR013154">
    <property type="entry name" value="ADH-like_N"/>
</dbReference>
<dbReference type="Proteomes" id="UP001221757">
    <property type="component" value="Unassembled WGS sequence"/>
</dbReference>
<organism evidence="2 3">
    <name type="scientific">Mycena rosella</name>
    <name type="common">Pink bonnet</name>
    <name type="synonym">Agaricus rosellus</name>
    <dbReference type="NCBI Taxonomy" id="1033263"/>
    <lineage>
        <taxon>Eukaryota</taxon>
        <taxon>Fungi</taxon>
        <taxon>Dikarya</taxon>
        <taxon>Basidiomycota</taxon>
        <taxon>Agaricomycotina</taxon>
        <taxon>Agaricomycetes</taxon>
        <taxon>Agaricomycetidae</taxon>
        <taxon>Agaricales</taxon>
        <taxon>Marasmiineae</taxon>
        <taxon>Mycenaceae</taxon>
        <taxon>Mycena</taxon>
    </lineage>
</organism>
<accession>A0AAD7DL50</accession>
<dbReference type="SMART" id="SM00829">
    <property type="entry name" value="PKS_ER"/>
    <property type="match status" value="1"/>
</dbReference>
<dbReference type="AlphaFoldDB" id="A0AAD7DL50"/>
<keyword evidence="3" id="KW-1185">Reference proteome</keyword>
<reference evidence="2" key="1">
    <citation type="submission" date="2023-03" db="EMBL/GenBank/DDBJ databases">
        <title>Massive genome expansion in bonnet fungi (Mycena s.s.) driven by repeated elements and novel gene families across ecological guilds.</title>
        <authorList>
            <consortium name="Lawrence Berkeley National Laboratory"/>
            <person name="Harder C.B."/>
            <person name="Miyauchi S."/>
            <person name="Viragh M."/>
            <person name="Kuo A."/>
            <person name="Thoen E."/>
            <person name="Andreopoulos B."/>
            <person name="Lu D."/>
            <person name="Skrede I."/>
            <person name="Drula E."/>
            <person name="Henrissat B."/>
            <person name="Morin E."/>
            <person name="Kohler A."/>
            <person name="Barry K."/>
            <person name="LaButti K."/>
            <person name="Morin E."/>
            <person name="Salamov A."/>
            <person name="Lipzen A."/>
            <person name="Mereny Z."/>
            <person name="Hegedus B."/>
            <person name="Baldrian P."/>
            <person name="Stursova M."/>
            <person name="Weitz H."/>
            <person name="Taylor A."/>
            <person name="Grigoriev I.V."/>
            <person name="Nagy L.G."/>
            <person name="Martin F."/>
            <person name="Kauserud H."/>
        </authorList>
    </citation>
    <scope>NUCLEOTIDE SEQUENCE</scope>
    <source>
        <strain evidence="2">CBHHK067</strain>
    </source>
</reference>
<evidence type="ECO:0000259" key="1">
    <source>
        <dbReference type="SMART" id="SM00829"/>
    </source>
</evidence>
<comment type="caution">
    <text evidence="2">The sequence shown here is derived from an EMBL/GenBank/DDBJ whole genome shotgun (WGS) entry which is preliminary data.</text>
</comment>
<dbReference type="SUPFAM" id="SSF50129">
    <property type="entry name" value="GroES-like"/>
    <property type="match status" value="1"/>
</dbReference>
<dbReference type="Pfam" id="PF00107">
    <property type="entry name" value="ADH_zinc_N"/>
    <property type="match status" value="1"/>
</dbReference>
<evidence type="ECO:0000313" key="2">
    <source>
        <dbReference type="EMBL" id="KAJ7693824.1"/>
    </source>
</evidence>
<evidence type="ECO:0000313" key="3">
    <source>
        <dbReference type="Proteomes" id="UP001221757"/>
    </source>
</evidence>
<dbReference type="PANTHER" id="PTHR45348:SF2">
    <property type="entry name" value="ZINC-TYPE ALCOHOL DEHYDROGENASE-LIKE PROTEIN C2E1P3.01"/>
    <property type="match status" value="1"/>
</dbReference>
<dbReference type="InterPro" id="IPR013149">
    <property type="entry name" value="ADH-like_C"/>
</dbReference>
<dbReference type="Pfam" id="PF08240">
    <property type="entry name" value="ADH_N"/>
    <property type="match status" value="1"/>
</dbReference>
<dbReference type="InterPro" id="IPR011032">
    <property type="entry name" value="GroES-like_sf"/>
</dbReference>
<dbReference type="Gene3D" id="3.40.50.720">
    <property type="entry name" value="NAD(P)-binding Rossmann-like Domain"/>
    <property type="match status" value="1"/>
</dbReference>